<dbReference type="HOGENOM" id="CLU_024089_0_0_1"/>
<evidence type="ECO:0000259" key="11">
    <source>
        <dbReference type="Pfam" id="PF12773"/>
    </source>
</evidence>
<feature type="compositionally biased region" description="Low complexity" evidence="10">
    <location>
        <begin position="597"/>
        <end position="613"/>
    </location>
</feature>
<evidence type="ECO:0000256" key="5">
    <source>
        <dbReference type="ARBA" id="ARBA00022833"/>
    </source>
</evidence>
<evidence type="ECO:0000256" key="6">
    <source>
        <dbReference type="ARBA" id="ARBA00023043"/>
    </source>
</evidence>
<dbReference type="SMART" id="SM00248">
    <property type="entry name" value="ANK"/>
    <property type="match status" value="2"/>
</dbReference>
<dbReference type="GeneTree" id="ENSGT00390000000549"/>
<dbReference type="InterPro" id="IPR052481">
    <property type="entry name" value="DZAN1"/>
</dbReference>
<dbReference type="Pfam" id="PF12796">
    <property type="entry name" value="Ank_2"/>
    <property type="match status" value="1"/>
</dbReference>
<dbReference type="Pfam" id="PF13287">
    <property type="entry name" value="Fn3_assoc"/>
    <property type="match status" value="1"/>
</dbReference>
<dbReference type="PANTHER" id="PTHR16058:SF4">
    <property type="entry name" value="DOUBLE ZINC RIBBON AND ANKYRIN REPEAT-CONTAINING PROTEIN 1"/>
    <property type="match status" value="1"/>
</dbReference>
<keyword evidence="5" id="KW-0862">Zinc</keyword>
<dbReference type="InterPro" id="IPR002110">
    <property type="entry name" value="Ankyrin_rpt"/>
</dbReference>
<dbReference type="InterPro" id="IPR036770">
    <property type="entry name" value="Ankyrin_rpt-contain_sf"/>
</dbReference>
<dbReference type="InterPro" id="IPR025874">
    <property type="entry name" value="DZR"/>
</dbReference>
<reference evidence="12" key="2">
    <citation type="submission" date="2025-09" db="UniProtKB">
        <authorList>
            <consortium name="Ensembl"/>
        </authorList>
    </citation>
    <scope>IDENTIFICATION</scope>
</reference>
<feature type="region of interest" description="Disordered" evidence="10">
    <location>
        <begin position="171"/>
        <end position="210"/>
    </location>
</feature>
<evidence type="ECO:0000256" key="8">
    <source>
        <dbReference type="ARBA" id="ARBA00039856"/>
    </source>
</evidence>
<dbReference type="GO" id="GO:0008270">
    <property type="term" value="F:zinc ion binding"/>
    <property type="evidence" value="ECO:0007669"/>
    <property type="project" value="UniProtKB-KW"/>
</dbReference>
<evidence type="ECO:0000256" key="1">
    <source>
        <dbReference type="ARBA" id="ARBA00004138"/>
    </source>
</evidence>
<dbReference type="PROSITE" id="PS50088">
    <property type="entry name" value="ANK_REPEAT"/>
    <property type="match status" value="1"/>
</dbReference>
<dbReference type="AlphaFoldDB" id="S4RD06"/>
<evidence type="ECO:0000256" key="4">
    <source>
        <dbReference type="ARBA" id="ARBA00022771"/>
    </source>
</evidence>
<protein>
    <recommendedName>
        <fullName evidence="8">Double zinc ribbon and ankyrin repeat-containing protein 1</fullName>
    </recommendedName>
</protein>
<dbReference type="Pfam" id="PF12773">
    <property type="entry name" value="DZR"/>
    <property type="match status" value="1"/>
</dbReference>
<keyword evidence="2" id="KW-0479">Metal-binding</keyword>
<keyword evidence="3" id="KW-0677">Repeat</keyword>
<evidence type="ECO:0000256" key="10">
    <source>
        <dbReference type="SAM" id="MobiDB-lite"/>
    </source>
</evidence>
<organism evidence="12">
    <name type="scientific">Petromyzon marinus</name>
    <name type="common">Sea lamprey</name>
    <dbReference type="NCBI Taxonomy" id="7757"/>
    <lineage>
        <taxon>Eukaryota</taxon>
        <taxon>Metazoa</taxon>
        <taxon>Chordata</taxon>
        <taxon>Craniata</taxon>
        <taxon>Vertebrata</taxon>
        <taxon>Cyclostomata</taxon>
        <taxon>Hyperoartia</taxon>
        <taxon>Petromyzontiformes</taxon>
        <taxon>Petromyzontidae</taxon>
        <taxon>Petromyzon</taxon>
    </lineage>
</organism>
<keyword evidence="4" id="KW-0863">Zinc-finger</keyword>
<dbReference type="Gene3D" id="1.25.40.20">
    <property type="entry name" value="Ankyrin repeat-containing domain"/>
    <property type="match status" value="1"/>
</dbReference>
<dbReference type="GO" id="GO:0042462">
    <property type="term" value="P:eye photoreceptor cell development"/>
    <property type="evidence" value="ECO:0007669"/>
    <property type="project" value="TreeGrafter"/>
</dbReference>
<name>S4RD06_PETMA</name>
<evidence type="ECO:0000313" key="12">
    <source>
        <dbReference type="Ensembl" id="ENSPMAP00000003088.1"/>
    </source>
</evidence>
<dbReference type="OMA" id="GFAHIRS"/>
<feature type="compositionally biased region" description="Polar residues" evidence="10">
    <location>
        <begin position="200"/>
        <end position="210"/>
    </location>
</feature>
<feature type="region of interest" description="Disordered" evidence="10">
    <location>
        <begin position="589"/>
        <end position="613"/>
    </location>
</feature>
<evidence type="ECO:0000256" key="3">
    <source>
        <dbReference type="ARBA" id="ARBA00022737"/>
    </source>
</evidence>
<evidence type="ECO:0000256" key="9">
    <source>
        <dbReference type="PROSITE-ProRule" id="PRU00023"/>
    </source>
</evidence>
<accession>S4RD06</accession>
<evidence type="ECO:0000256" key="2">
    <source>
        <dbReference type="ARBA" id="ARBA00022723"/>
    </source>
</evidence>
<feature type="domain" description="DZANK-type" evidence="11">
    <location>
        <begin position="364"/>
        <end position="412"/>
    </location>
</feature>
<evidence type="ECO:0000256" key="7">
    <source>
        <dbReference type="ARBA" id="ARBA00023273"/>
    </source>
</evidence>
<dbReference type="SUPFAM" id="SSF48403">
    <property type="entry name" value="Ankyrin repeat"/>
    <property type="match status" value="1"/>
</dbReference>
<sequence>MTAGSISVPHIIPLRFPGPDRPKSCIDSNTYIAIKSDTPEVLIYFSVDGSKPELLKKPGHNEMNAMKYKGPFTLNEGKRTVKAMAVTRDGRESGVVTKVFLVEYAAPQHLAGPEDNAENFLLEYQNQRETLEGLKTTTDVINKVVNQEQKSAWGDTTQKMKGLFTEMTLDGSRRQRPRTGKRIMEGGPISPGRDSGLPFSHSSQSLLSDATSPTKTLFSSQTLRLQKELEYLKCAKCLAARPSDPFALFCQECGCTLPPVPGPSQPPPKAEKMILCLSCKSMVPTNTLNCIVCEVPIPGKTPPQASKVTKKDMVLCKACGTGNPANVKHCVTCETRLPETPMVAFSTISVAPPPQTTDKRLLNCSKCGRLNNSDARFCDWCGAKPSPPVSYLACTKCGATSHSEARFCGTCGTYLDPPARLNAKPPTAVVMGLPCCSWRQPLRASWQMVSLPLVRASLGLQTADQATQTVGLFYPSGRGLEQKVQEVSTKRVQQDRMSDRRPPITAVSPGKGYWRKQIDHVCAHLRSYTQNTTEFRALIGEPRMGKIMSATVQEEGDILNLTLKFVLRDNEVSNYSLLLLNHSVSLGERRGGSLHGSQASLGGSYSLSSSDQASVGSDMKLRNIKKKKKAFLKEDTMSAENRQLLEEVGTSGRGQAEFLQRLLNEAAPFLPHVETNITQGADPNLVSFEGRPVLTLAVMNRHATAISILVEAGANVDQASGLINNTALHEAVELGAQGVKCVEALLACNASLKKRNDRGMTAQDLAVAGGNDCLVTLFASHFGQSLLEKLTQAKPASAMKQTS</sequence>
<dbReference type="PANTHER" id="PTHR16058">
    <property type="entry name" value="DOUBLE ZINC RIBBON AND ANKYRIN REPEAT-CONTAINING PROTEIN 1"/>
    <property type="match status" value="1"/>
</dbReference>
<feature type="repeat" description="ANK" evidence="9">
    <location>
        <begin position="689"/>
        <end position="721"/>
    </location>
</feature>
<dbReference type="InterPro" id="IPR026876">
    <property type="entry name" value="Fn3_assoc_repeat"/>
</dbReference>
<dbReference type="GO" id="GO:0005929">
    <property type="term" value="C:cilium"/>
    <property type="evidence" value="ECO:0007669"/>
    <property type="project" value="UniProtKB-SubCell"/>
</dbReference>
<proteinExistence type="predicted"/>
<keyword evidence="6 9" id="KW-0040">ANK repeat</keyword>
<comment type="subcellular location">
    <subcellularLocation>
        <location evidence="1">Cell projection</location>
        <location evidence="1">Cilium</location>
    </subcellularLocation>
</comment>
<keyword evidence="7" id="KW-0966">Cell projection</keyword>
<reference evidence="12" key="1">
    <citation type="submission" date="2025-08" db="UniProtKB">
        <authorList>
            <consortium name="Ensembl"/>
        </authorList>
    </citation>
    <scope>IDENTIFICATION</scope>
</reference>
<dbReference type="Ensembl" id="ENSPMAT00000003103.1">
    <property type="protein sequence ID" value="ENSPMAP00000003088.1"/>
    <property type="gene ID" value="ENSPMAG00000002820.1"/>
</dbReference>